<dbReference type="Pfam" id="PF11776">
    <property type="entry name" value="RcnB"/>
    <property type="match status" value="1"/>
</dbReference>
<evidence type="ECO:0000313" key="3">
    <source>
        <dbReference type="EMBL" id="UYF71658.1"/>
    </source>
</evidence>
<feature type="signal peptide" evidence="2">
    <location>
        <begin position="1"/>
        <end position="24"/>
    </location>
</feature>
<feature type="region of interest" description="Disordered" evidence="1">
    <location>
        <begin position="28"/>
        <end position="62"/>
    </location>
</feature>
<dbReference type="Proteomes" id="UP001164064">
    <property type="component" value="Chromosome"/>
</dbReference>
<accession>A0AA46NVP4</accession>
<dbReference type="InterPro" id="IPR024572">
    <property type="entry name" value="RcnB"/>
</dbReference>
<feature type="compositionally biased region" description="Basic and acidic residues" evidence="1">
    <location>
        <begin position="43"/>
        <end position="61"/>
    </location>
</feature>
<protein>
    <submittedName>
        <fullName evidence="3">RcnB family protein</fullName>
    </submittedName>
</protein>
<feature type="chain" id="PRO_5041411892" evidence="2">
    <location>
        <begin position="25"/>
        <end position="114"/>
    </location>
</feature>
<evidence type="ECO:0000313" key="4">
    <source>
        <dbReference type="Proteomes" id="UP001164064"/>
    </source>
</evidence>
<proteinExistence type="predicted"/>
<gene>
    <name evidence="3" type="ORF">LSO60_15790</name>
</gene>
<organism evidence="3 4">
    <name type="scientific">Acinetobacter ursingii</name>
    <dbReference type="NCBI Taxonomy" id="108980"/>
    <lineage>
        <taxon>Bacteria</taxon>
        <taxon>Pseudomonadati</taxon>
        <taxon>Pseudomonadota</taxon>
        <taxon>Gammaproteobacteria</taxon>
        <taxon>Moraxellales</taxon>
        <taxon>Moraxellaceae</taxon>
        <taxon>Acinetobacter</taxon>
    </lineage>
</organism>
<dbReference type="EMBL" id="CP089051">
    <property type="protein sequence ID" value="UYF71658.1"/>
    <property type="molecule type" value="Genomic_DNA"/>
</dbReference>
<evidence type="ECO:0000256" key="2">
    <source>
        <dbReference type="SAM" id="SignalP"/>
    </source>
</evidence>
<dbReference type="Gene3D" id="3.10.450.160">
    <property type="entry name" value="inner membrane protein cigr"/>
    <property type="match status" value="1"/>
</dbReference>
<keyword evidence="2" id="KW-0732">Signal</keyword>
<dbReference type="AlphaFoldDB" id="A0AA46NVP4"/>
<dbReference type="GeneID" id="66210651"/>
<reference evidence="3" key="1">
    <citation type="journal article" date="2022" name="J Glob Antimicrob Resist">
        <title>Comparative analysis of IMP-4- and OXA-58-containing plasmids of three carbapenemase-producing Acinetobacter ursingii strains in the Netherlands.</title>
        <authorList>
            <person name="Hendrickx A.P.A."/>
            <person name="Schade R.P."/>
            <person name="Landman F."/>
            <person name="Bosch T."/>
            <person name="Schouls L.M."/>
            <person name="van Dijk K."/>
        </authorList>
    </citation>
    <scope>NUCLEOTIDE SEQUENCE</scope>
    <source>
        <strain evidence="3">RIVM_C010559</strain>
    </source>
</reference>
<dbReference type="RefSeq" id="WP_004994551.1">
    <property type="nucleotide sequence ID" value="NZ_BBUC01000011.1"/>
</dbReference>
<evidence type="ECO:0000256" key="1">
    <source>
        <dbReference type="SAM" id="MobiDB-lite"/>
    </source>
</evidence>
<name>A0AA46NVP4_9GAMM</name>
<sequence length="114" mass="13521">MQMNKWISTMVLSMSGLLATSAMAAPQDPHSKHYVHQNQAELHQPKHEMDKKLDPSRDWRIGHTLPRQYQSSRYQVDYRSHKHLAQPKRGQQWYQLNGHYVLVSQHDHKILKML</sequence>